<dbReference type="EMBL" id="QXEC01000012">
    <property type="protein sequence ID" value="RIV37883.1"/>
    <property type="molecule type" value="Genomic_DNA"/>
</dbReference>
<dbReference type="Proteomes" id="UP000283832">
    <property type="component" value="Unassembled WGS sequence"/>
</dbReference>
<proteinExistence type="predicted"/>
<keyword evidence="2" id="KW-1185">Reference proteome</keyword>
<protein>
    <submittedName>
        <fullName evidence="1">Uncharacterized protein</fullName>
    </submittedName>
</protein>
<evidence type="ECO:0000313" key="1">
    <source>
        <dbReference type="EMBL" id="RIV37883.1"/>
    </source>
</evidence>
<dbReference type="PROSITE" id="PS51257">
    <property type="entry name" value="PROKAR_LIPOPROTEIN"/>
    <property type="match status" value="1"/>
</dbReference>
<dbReference type="OrthoDB" id="3482166at2"/>
<organism evidence="1 2">
    <name type="scientific">Micromonospora radicis</name>
    <dbReference type="NCBI Taxonomy" id="1894971"/>
    <lineage>
        <taxon>Bacteria</taxon>
        <taxon>Bacillati</taxon>
        <taxon>Actinomycetota</taxon>
        <taxon>Actinomycetes</taxon>
        <taxon>Micromonosporales</taxon>
        <taxon>Micromonosporaceae</taxon>
        <taxon>Micromonospora</taxon>
    </lineage>
</organism>
<evidence type="ECO:0000313" key="2">
    <source>
        <dbReference type="Proteomes" id="UP000283832"/>
    </source>
</evidence>
<accession>A0A418MUI6</accession>
<name>A0A418MUI6_9ACTN</name>
<reference evidence="1 2" key="1">
    <citation type="submission" date="2018-08" db="EMBL/GenBank/DDBJ databases">
        <title>Jishengella sp. nov., isolated from a root of Azadirachta indica A. Juss. var. siamensis Valenton.</title>
        <authorList>
            <person name="Kuncharoen N."/>
            <person name="Tanasupawat S."/>
            <person name="Kudo T."/>
            <person name="Ohkuma M."/>
        </authorList>
    </citation>
    <scope>NUCLEOTIDE SEQUENCE [LARGE SCALE GENOMIC DNA]</scope>
    <source>
        <strain evidence="1 2">AZ1-13</strain>
    </source>
</reference>
<gene>
    <name evidence="1" type="ORF">D2L64_14960</name>
</gene>
<sequence length="119" mass="11952">MTNRPSTGKTLRTPAGKAAGLLLGLALGAALLTGCSSEGASTSCGLDACTVTFDRGVQASANIFGVEARLVGAEDDRVTIEVAGEQLTLTTGQQAADVGGLAVTLDSVTDSEVKVRISR</sequence>
<comment type="caution">
    <text evidence="1">The sequence shown here is derived from an EMBL/GenBank/DDBJ whole genome shotgun (WGS) entry which is preliminary data.</text>
</comment>
<dbReference type="AlphaFoldDB" id="A0A418MUI6"/>
<dbReference type="RefSeq" id="WP_119576865.1">
    <property type="nucleotide sequence ID" value="NZ_QXEC01000012.1"/>
</dbReference>